<dbReference type="GO" id="GO:0004746">
    <property type="term" value="F:riboflavin synthase activity"/>
    <property type="evidence" value="ECO:0007669"/>
    <property type="project" value="UniProtKB-UniRule"/>
</dbReference>
<keyword evidence="8" id="KW-0677">Repeat</keyword>
<gene>
    <name evidence="12" type="primary">ribE</name>
    <name evidence="12" type="ordered locus">CBUD_0657</name>
</gene>
<dbReference type="Pfam" id="PF00677">
    <property type="entry name" value="Lum_binding"/>
    <property type="match status" value="2"/>
</dbReference>
<feature type="domain" description="Lumazine-binding" evidence="11">
    <location>
        <begin position="6"/>
        <end position="99"/>
    </location>
</feature>
<dbReference type="PROSITE" id="PS51177">
    <property type="entry name" value="LUMAZINE_BIND"/>
    <property type="match status" value="2"/>
</dbReference>
<sequence length="207" mass="23104">MRRIMMFTGIINHCGEIRSMEALPDHTVLSIDTQFSDLQLGESIAIDGICVTVTQKKLGSFSCDLSPETLACTKARDYKIGSRINLERALRLTDRLGGHFVSGHVDQTAILESQKKHAEFIQMDFKNSSEERWNYLIPKGSVAVNGVSLTVNSVAGDYFSVMLIPHTLEHTNLNDLKEGQIVNIEFDLITKIIVQKTREALSHAKTI</sequence>
<dbReference type="RefSeq" id="WP_010957713.1">
    <property type="nucleotide sequence ID" value="NC_009727.1"/>
</dbReference>
<dbReference type="PANTHER" id="PTHR21098:SF12">
    <property type="entry name" value="RIBOFLAVIN SYNTHASE"/>
    <property type="match status" value="1"/>
</dbReference>
<comment type="catalytic activity">
    <reaction evidence="1">
        <text>2 6,7-dimethyl-8-(1-D-ribityl)lumazine + H(+) = 5-amino-6-(D-ribitylamino)uracil + riboflavin</text>
        <dbReference type="Rhea" id="RHEA:20772"/>
        <dbReference type="ChEBI" id="CHEBI:15378"/>
        <dbReference type="ChEBI" id="CHEBI:15934"/>
        <dbReference type="ChEBI" id="CHEBI:57986"/>
        <dbReference type="ChEBI" id="CHEBI:58201"/>
        <dbReference type="EC" id="2.5.1.9"/>
    </reaction>
</comment>
<protein>
    <recommendedName>
        <fullName evidence="5 9">Riboflavin synthase</fullName>
        <ecNumber evidence="4 9">2.5.1.9</ecNumber>
    </recommendedName>
</protein>
<accession>A9KC65</accession>
<dbReference type="HOGENOM" id="CLU_034388_1_1_6"/>
<evidence type="ECO:0000256" key="10">
    <source>
        <dbReference type="PROSITE-ProRule" id="PRU00524"/>
    </source>
</evidence>
<proteinExistence type="predicted"/>
<dbReference type="PANTHER" id="PTHR21098">
    <property type="entry name" value="RIBOFLAVIN SYNTHASE ALPHA CHAIN"/>
    <property type="match status" value="1"/>
</dbReference>
<dbReference type="PIRSF" id="PIRSF000498">
    <property type="entry name" value="Riboflavin_syn_A"/>
    <property type="match status" value="1"/>
</dbReference>
<evidence type="ECO:0000313" key="13">
    <source>
        <dbReference type="Proteomes" id="UP000008555"/>
    </source>
</evidence>
<dbReference type="CDD" id="cd00402">
    <property type="entry name" value="Riboflavin_synthase_like"/>
    <property type="match status" value="1"/>
</dbReference>
<evidence type="ECO:0000256" key="3">
    <source>
        <dbReference type="ARBA" id="ARBA00004887"/>
    </source>
</evidence>
<evidence type="ECO:0000256" key="5">
    <source>
        <dbReference type="ARBA" id="ARBA00013950"/>
    </source>
</evidence>
<feature type="domain" description="Lumazine-binding" evidence="11">
    <location>
        <begin position="100"/>
        <end position="197"/>
    </location>
</feature>
<comment type="pathway">
    <text evidence="3">Cofactor biosynthesis; riboflavin biosynthesis; riboflavin from 2-hydroxy-3-oxobutyl phosphate and 5-amino-6-(D-ribitylamino)uracil: step 2/2.</text>
</comment>
<dbReference type="GO" id="GO:0009231">
    <property type="term" value="P:riboflavin biosynthetic process"/>
    <property type="evidence" value="ECO:0007669"/>
    <property type="project" value="UniProtKB-KW"/>
</dbReference>
<evidence type="ECO:0000256" key="9">
    <source>
        <dbReference type="NCBIfam" id="TIGR00187"/>
    </source>
</evidence>
<keyword evidence="6" id="KW-0686">Riboflavin biosynthesis</keyword>
<feature type="repeat" description="Lumazine-binding" evidence="10">
    <location>
        <begin position="100"/>
        <end position="197"/>
    </location>
</feature>
<evidence type="ECO:0000256" key="8">
    <source>
        <dbReference type="ARBA" id="ARBA00022737"/>
    </source>
</evidence>
<name>A9KC65_COXBN</name>
<evidence type="ECO:0000259" key="11">
    <source>
        <dbReference type="PROSITE" id="PS51177"/>
    </source>
</evidence>
<organism evidence="12 13">
    <name type="scientific">Coxiella burnetii (strain Dugway 5J108-111)</name>
    <dbReference type="NCBI Taxonomy" id="434922"/>
    <lineage>
        <taxon>Bacteria</taxon>
        <taxon>Pseudomonadati</taxon>
        <taxon>Pseudomonadota</taxon>
        <taxon>Gammaproteobacteria</taxon>
        <taxon>Legionellales</taxon>
        <taxon>Coxiellaceae</taxon>
        <taxon>Coxiella</taxon>
    </lineage>
</organism>
<evidence type="ECO:0000256" key="7">
    <source>
        <dbReference type="ARBA" id="ARBA00022679"/>
    </source>
</evidence>
<evidence type="ECO:0000256" key="2">
    <source>
        <dbReference type="ARBA" id="ARBA00002803"/>
    </source>
</evidence>
<dbReference type="InterPro" id="IPR026017">
    <property type="entry name" value="Lumazine-bd_dom"/>
</dbReference>
<dbReference type="NCBIfam" id="NF009566">
    <property type="entry name" value="PRK13020.1"/>
    <property type="match status" value="1"/>
</dbReference>
<dbReference type="EC" id="2.5.1.9" evidence="4 9"/>
<dbReference type="KEGG" id="cbd:CBUD_0657"/>
<dbReference type="NCBIfam" id="TIGR00187">
    <property type="entry name" value="ribE"/>
    <property type="match status" value="1"/>
</dbReference>
<dbReference type="AlphaFoldDB" id="A9KC65"/>
<dbReference type="NCBIfam" id="NF006767">
    <property type="entry name" value="PRK09289.1"/>
    <property type="match status" value="1"/>
</dbReference>
<feature type="repeat" description="Lumazine-binding" evidence="10">
    <location>
        <begin position="6"/>
        <end position="99"/>
    </location>
</feature>
<reference evidence="12 13" key="1">
    <citation type="journal article" date="2009" name="Infect. Immun.">
        <title>Comparative genomics reveal extensive transposon-mediated genomic plasticity and diversity among potential effector proteins within the genus Coxiella.</title>
        <authorList>
            <person name="Beare P.A."/>
            <person name="Unsworth N."/>
            <person name="Andoh M."/>
            <person name="Voth D.E."/>
            <person name="Omsland A."/>
            <person name="Gilk S.D."/>
            <person name="Williams K.P."/>
            <person name="Sobral B.W."/>
            <person name="Kupko J.J.III."/>
            <person name="Porcella S.F."/>
            <person name="Samuel J.E."/>
            <person name="Heinzen R.A."/>
        </authorList>
    </citation>
    <scope>NUCLEOTIDE SEQUENCE [LARGE SCALE GENOMIC DNA]</scope>
    <source>
        <strain evidence="12 13">Dugway 5J108-111</strain>
    </source>
</reference>
<dbReference type="InterPro" id="IPR001783">
    <property type="entry name" value="Lumazine-bd"/>
</dbReference>
<dbReference type="InterPro" id="IPR017938">
    <property type="entry name" value="Riboflavin_synthase-like_b-brl"/>
</dbReference>
<evidence type="ECO:0000256" key="4">
    <source>
        <dbReference type="ARBA" id="ARBA00012827"/>
    </source>
</evidence>
<keyword evidence="7 12" id="KW-0808">Transferase</keyword>
<comment type="function">
    <text evidence="2">Catalyzes the dismutation of two molecules of 6,7-dimethyl-8-ribityllumazine, resulting in the formation of riboflavin and 5-amino-6-(D-ribitylamino)uracil.</text>
</comment>
<evidence type="ECO:0000256" key="1">
    <source>
        <dbReference type="ARBA" id="ARBA00000968"/>
    </source>
</evidence>
<dbReference type="SUPFAM" id="SSF63380">
    <property type="entry name" value="Riboflavin synthase domain-like"/>
    <property type="match status" value="2"/>
</dbReference>
<dbReference type="InterPro" id="IPR023366">
    <property type="entry name" value="ATP_synth_asu-like_sf"/>
</dbReference>
<evidence type="ECO:0000313" key="12">
    <source>
        <dbReference type="EMBL" id="ABS77700.2"/>
    </source>
</evidence>
<dbReference type="Gene3D" id="2.40.30.20">
    <property type="match status" value="2"/>
</dbReference>
<evidence type="ECO:0000256" key="6">
    <source>
        <dbReference type="ARBA" id="ARBA00022619"/>
    </source>
</evidence>
<dbReference type="EMBL" id="CP000733">
    <property type="protein sequence ID" value="ABS77700.2"/>
    <property type="molecule type" value="Genomic_DNA"/>
</dbReference>
<dbReference type="Proteomes" id="UP000008555">
    <property type="component" value="Chromosome"/>
</dbReference>